<sequence length="43" mass="4366">MYFPEPSLTSTLTAPANEPAAGSADWAIQSLGSSKLTLLAASV</sequence>
<name>A0ABW8N5A1_9MICC</name>
<proteinExistence type="predicted"/>
<keyword evidence="2" id="KW-1185">Reference proteome</keyword>
<dbReference type="EMBL" id="JBIYEW010000003">
    <property type="protein sequence ID" value="MFK4638745.1"/>
    <property type="molecule type" value="Genomic_DNA"/>
</dbReference>
<organism evidence="1 2">
    <name type="scientific">Paenarthrobacter histidinolovorans</name>
    <dbReference type="NCBI Taxonomy" id="43664"/>
    <lineage>
        <taxon>Bacteria</taxon>
        <taxon>Bacillati</taxon>
        <taxon>Actinomycetota</taxon>
        <taxon>Actinomycetes</taxon>
        <taxon>Micrococcales</taxon>
        <taxon>Micrococcaceae</taxon>
        <taxon>Paenarthrobacter</taxon>
    </lineage>
</organism>
<evidence type="ECO:0000313" key="1">
    <source>
        <dbReference type="EMBL" id="MFK4638745.1"/>
    </source>
</evidence>
<comment type="caution">
    <text evidence="1">The sequence shown here is derived from an EMBL/GenBank/DDBJ whole genome shotgun (WGS) entry which is preliminary data.</text>
</comment>
<accession>A0ABW8N5A1</accession>
<dbReference type="Proteomes" id="UP001620520">
    <property type="component" value="Unassembled WGS sequence"/>
</dbReference>
<reference evidence="1 2" key="1">
    <citation type="submission" date="2024-10" db="EMBL/GenBank/DDBJ databases">
        <title>Novel secondary metabolite-producing bacteria for plant disease control.</title>
        <authorList>
            <person name="Chevrette M."/>
        </authorList>
    </citation>
    <scope>NUCLEOTIDE SEQUENCE [LARGE SCALE GENOMIC DNA]</scope>
    <source>
        <strain evidence="1 2">J30 TE3557</strain>
    </source>
</reference>
<evidence type="ECO:0000313" key="2">
    <source>
        <dbReference type="Proteomes" id="UP001620520"/>
    </source>
</evidence>
<dbReference type="RefSeq" id="WP_404594122.1">
    <property type="nucleotide sequence ID" value="NZ_JBIYEW010000003.1"/>
</dbReference>
<protein>
    <submittedName>
        <fullName evidence="1">Uncharacterized protein</fullName>
    </submittedName>
</protein>
<gene>
    <name evidence="1" type="ORF">ABIA52_001634</name>
</gene>